<name>A0ABD2L104_9BILA</name>
<dbReference type="Proteomes" id="UP001620626">
    <property type="component" value="Unassembled WGS sequence"/>
</dbReference>
<sequence length="86" mass="9303">MGKVNARGEEEEGGGEGSAARLTYASSPFAVALFEEGRKGEMGGREKLNSATNSKQQQKSNKTTTKLDSSKMSFKELKRMIKASDL</sequence>
<comment type="caution">
    <text evidence="2">The sequence shown here is derived from an EMBL/GenBank/DDBJ whole genome shotgun (WGS) entry which is preliminary data.</text>
</comment>
<reference evidence="2 3" key="1">
    <citation type="submission" date="2024-10" db="EMBL/GenBank/DDBJ databases">
        <authorList>
            <person name="Kim D."/>
        </authorList>
    </citation>
    <scope>NUCLEOTIDE SEQUENCE [LARGE SCALE GENOMIC DNA]</scope>
    <source>
        <strain evidence="2">BH-2024</strain>
    </source>
</reference>
<evidence type="ECO:0000256" key="1">
    <source>
        <dbReference type="SAM" id="MobiDB-lite"/>
    </source>
</evidence>
<feature type="compositionally biased region" description="Basic and acidic residues" evidence="1">
    <location>
        <begin position="38"/>
        <end position="48"/>
    </location>
</feature>
<feature type="region of interest" description="Disordered" evidence="1">
    <location>
        <begin position="38"/>
        <end position="73"/>
    </location>
</feature>
<feature type="compositionally biased region" description="Low complexity" evidence="1">
    <location>
        <begin position="49"/>
        <end position="66"/>
    </location>
</feature>
<feature type="region of interest" description="Disordered" evidence="1">
    <location>
        <begin position="1"/>
        <end position="21"/>
    </location>
</feature>
<evidence type="ECO:0000313" key="3">
    <source>
        <dbReference type="Proteomes" id="UP001620626"/>
    </source>
</evidence>
<proteinExistence type="predicted"/>
<dbReference type="EMBL" id="JBICBT010000590">
    <property type="protein sequence ID" value="KAL3108505.1"/>
    <property type="molecule type" value="Genomic_DNA"/>
</dbReference>
<evidence type="ECO:0000313" key="2">
    <source>
        <dbReference type="EMBL" id="KAL3108505.1"/>
    </source>
</evidence>
<gene>
    <name evidence="2" type="ORF">niasHT_015427</name>
</gene>
<dbReference type="AlphaFoldDB" id="A0ABD2L104"/>
<accession>A0ABD2L104</accession>
<organism evidence="2 3">
    <name type="scientific">Heterodera trifolii</name>
    <dbReference type="NCBI Taxonomy" id="157864"/>
    <lineage>
        <taxon>Eukaryota</taxon>
        <taxon>Metazoa</taxon>
        <taxon>Ecdysozoa</taxon>
        <taxon>Nematoda</taxon>
        <taxon>Chromadorea</taxon>
        <taxon>Rhabditida</taxon>
        <taxon>Tylenchina</taxon>
        <taxon>Tylenchomorpha</taxon>
        <taxon>Tylenchoidea</taxon>
        <taxon>Heteroderidae</taxon>
        <taxon>Heteroderinae</taxon>
        <taxon>Heterodera</taxon>
    </lineage>
</organism>
<protein>
    <submittedName>
        <fullName evidence="2">Uncharacterized protein</fullName>
    </submittedName>
</protein>
<keyword evidence="3" id="KW-1185">Reference proteome</keyword>